<dbReference type="OrthoDB" id="9788283at2"/>
<keyword evidence="3" id="KW-1185">Reference proteome</keyword>
<feature type="transmembrane region" description="Helical" evidence="1">
    <location>
        <begin position="58"/>
        <end position="79"/>
    </location>
</feature>
<keyword evidence="1" id="KW-0472">Membrane</keyword>
<evidence type="ECO:0000313" key="2">
    <source>
        <dbReference type="EMBL" id="CUS39007.1"/>
    </source>
</evidence>
<feature type="transmembrane region" description="Helical" evidence="1">
    <location>
        <begin position="125"/>
        <end position="143"/>
    </location>
</feature>
<feature type="transmembrane region" description="Helical" evidence="1">
    <location>
        <begin position="24"/>
        <end position="46"/>
    </location>
</feature>
<accession>A0A0S4LP32</accession>
<organism evidence="2 3">
    <name type="scientific">Candidatus Nitrospira nitrificans</name>
    <dbReference type="NCBI Taxonomy" id="1742973"/>
    <lineage>
        <taxon>Bacteria</taxon>
        <taxon>Pseudomonadati</taxon>
        <taxon>Nitrospirota</taxon>
        <taxon>Nitrospiria</taxon>
        <taxon>Nitrospirales</taxon>
        <taxon>Nitrospiraceae</taxon>
        <taxon>Nitrospira</taxon>
    </lineage>
</organism>
<keyword evidence="1" id="KW-0812">Transmembrane</keyword>
<gene>
    <name evidence="2" type="ORF">COMA2_60096</name>
</gene>
<dbReference type="RefSeq" id="WP_090901126.1">
    <property type="nucleotide sequence ID" value="NZ_CZPZ01000033.1"/>
</dbReference>
<dbReference type="Proteomes" id="UP000198736">
    <property type="component" value="Unassembled WGS sequence"/>
</dbReference>
<dbReference type="EMBL" id="CZPZ01000033">
    <property type="protein sequence ID" value="CUS39007.1"/>
    <property type="molecule type" value="Genomic_DNA"/>
</dbReference>
<feature type="transmembrane region" description="Helical" evidence="1">
    <location>
        <begin position="149"/>
        <end position="167"/>
    </location>
</feature>
<keyword evidence="1" id="KW-1133">Transmembrane helix</keyword>
<protein>
    <submittedName>
        <fullName evidence="2">Uncharacterized protein</fullName>
    </submittedName>
</protein>
<sequence length="179" mass="20253">MPKLINVHNPQQTMQLAQEYVKTYILMPSGLLGLVCVIGAVGGLAYQWLGTDSYSWETFYQSSALFISGIGLGAVQTLYQRYLLREFPEVLAARMKEGLSRQRGTLKKRSEATTIEHPGRQFVPFAYLLGVILLVGGTITTFAYERVSIVPALLMPWAGYYWARLFLWRRVIKLGKVEK</sequence>
<name>A0A0S4LP32_9BACT</name>
<reference evidence="3" key="1">
    <citation type="submission" date="2015-10" db="EMBL/GenBank/DDBJ databases">
        <authorList>
            <person name="Luecker S."/>
            <person name="Luecker S."/>
        </authorList>
    </citation>
    <scope>NUCLEOTIDE SEQUENCE [LARGE SCALE GENOMIC DNA]</scope>
</reference>
<proteinExistence type="predicted"/>
<evidence type="ECO:0000313" key="3">
    <source>
        <dbReference type="Proteomes" id="UP000198736"/>
    </source>
</evidence>
<evidence type="ECO:0000256" key="1">
    <source>
        <dbReference type="SAM" id="Phobius"/>
    </source>
</evidence>
<dbReference type="AlphaFoldDB" id="A0A0S4LP32"/>